<accession>A0ABN1CT39</accession>
<evidence type="ECO:0000259" key="1">
    <source>
        <dbReference type="Pfam" id="PF12697"/>
    </source>
</evidence>
<evidence type="ECO:0000313" key="2">
    <source>
        <dbReference type="EMBL" id="GAA0525486.1"/>
    </source>
</evidence>
<keyword evidence="3" id="KW-1185">Reference proteome</keyword>
<dbReference type="Pfam" id="PF12697">
    <property type="entry name" value="Abhydrolase_6"/>
    <property type="match status" value="1"/>
</dbReference>
<dbReference type="Gene3D" id="3.40.50.1820">
    <property type="entry name" value="alpha/beta hydrolase"/>
    <property type="match status" value="1"/>
</dbReference>
<dbReference type="SUPFAM" id="SSF53474">
    <property type="entry name" value="alpha/beta-Hydrolases"/>
    <property type="match status" value="1"/>
</dbReference>
<feature type="domain" description="AB hydrolase-1" evidence="1">
    <location>
        <begin position="47"/>
        <end position="292"/>
    </location>
</feature>
<proteinExistence type="predicted"/>
<dbReference type="PANTHER" id="PTHR45763:SF46">
    <property type="entry name" value="AB HYDROLASE-1 DOMAIN-CONTAINING PROTEIN"/>
    <property type="match status" value="1"/>
</dbReference>
<protein>
    <recommendedName>
        <fullName evidence="1">AB hydrolase-1 domain-containing protein</fullName>
    </recommendedName>
</protein>
<dbReference type="PANTHER" id="PTHR45763">
    <property type="entry name" value="HYDROLASE, ALPHA/BETA FOLD FAMILY PROTEIN, EXPRESSED-RELATED"/>
    <property type="match status" value="1"/>
</dbReference>
<evidence type="ECO:0000313" key="3">
    <source>
        <dbReference type="Proteomes" id="UP001500729"/>
    </source>
</evidence>
<dbReference type="Proteomes" id="UP001500729">
    <property type="component" value="Unassembled WGS sequence"/>
</dbReference>
<gene>
    <name evidence="2" type="ORF">GCM10009533_26090</name>
</gene>
<organism evidence="2 3">
    <name type="scientific">Saccharopolyspora erythraea</name>
    <name type="common">Streptomyces erythraeus</name>
    <dbReference type="NCBI Taxonomy" id="1836"/>
    <lineage>
        <taxon>Bacteria</taxon>
        <taxon>Bacillati</taxon>
        <taxon>Actinomycetota</taxon>
        <taxon>Actinomycetes</taxon>
        <taxon>Pseudonocardiales</taxon>
        <taxon>Pseudonocardiaceae</taxon>
        <taxon>Saccharopolyspora</taxon>
    </lineage>
</organism>
<sequence length="303" mass="31903">MRPGSAPREHGRMRIGIDEPARLGRTELRGGRVLGWAEWGPADGTAVLLCPGAAQSRTLGFGTDLVDELGVRLISVDRPGLGVSDPAPGRTLLDFAEDVRDFAERRELPAMAVVGYSTGGPFALACAARGVAVAAAVVAGGDELPRFTGRLDPQVAETVGSVLADPRRAEETFAGFGDVDAMWDMIIAGSSEMDRAVYCRPEFEAALRRAMAGGFAQGPAGYARDTVLVLGRWPFAVEEIAVPVHLCYGEHDTSPVHSPDLGASLAGRIPGATRHLMPDAGGSVLWTHAEAILRELLEAASRG</sequence>
<name>A0ABN1CT39_SACER</name>
<comment type="caution">
    <text evidence="2">The sequence shown here is derived from an EMBL/GenBank/DDBJ whole genome shotgun (WGS) entry which is preliminary data.</text>
</comment>
<dbReference type="InterPro" id="IPR000073">
    <property type="entry name" value="AB_hydrolase_1"/>
</dbReference>
<dbReference type="InterPro" id="IPR029058">
    <property type="entry name" value="AB_hydrolase_fold"/>
</dbReference>
<reference evidence="2 3" key="1">
    <citation type="journal article" date="2019" name="Int. J. Syst. Evol. Microbiol.">
        <title>The Global Catalogue of Microorganisms (GCM) 10K type strain sequencing project: providing services to taxonomists for standard genome sequencing and annotation.</title>
        <authorList>
            <consortium name="The Broad Institute Genomics Platform"/>
            <consortium name="The Broad Institute Genome Sequencing Center for Infectious Disease"/>
            <person name="Wu L."/>
            <person name="Ma J."/>
        </authorList>
    </citation>
    <scope>NUCLEOTIDE SEQUENCE [LARGE SCALE GENOMIC DNA]</scope>
    <source>
        <strain evidence="2 3">JCM 10303</strain>
    </source>
</reference>
<dbReference type="EMBL" id="BAAAGS010000014">
    <property type="protein sequence ID" value="GAA0525486.1"/>
    <property type="molecule type" value="Genomic_DNA"/>
</dbReference>